<reference evidence="2 3" key="1">
    <citation type="submission" date="2016-10" db="EMBL/GenBank/DDBJ databases">
        <authorList>
            <person name="Varghese N."/>
            <person name="Submissions S."/>
        </authorList>
    </citation>
    <scope>NUCLEOTIDE SEQUENCE [LARGE SCALE GENOMIC DNA]</scope>
    <source>
        <strain evidence="2 3">Mar_2010_102</strain>
    </source>
</reference>
<keyword evidence="1" id="KW-0812">Transmembrane</keyword>
<dbReference type="Proteomes" id="UP000198858">
    <property type="component" value="Chromosome I"/>
</dbReference>
<keyword evidence="1" id="KW-0472">Membrane</keyword>
<evidence type="ECO:0000256" key="1">
    <source>
        <dbReference type="SAM" id="Phobius"/>
    </source>
</evidence>
<feature type="transmembrane region" description="Helical" evidence="1">
    <location>
        <begin position="7"/>
        <end position="26"/>
    </location>
</feature>
<organism evidence="2 3">
    <name type="scientific">Christiangramia echinicola</name>
    <dbReference type="NCBI Taxonomy" id="279359"/>
    <lineage>
        <taxon>Bacteria</taxon>
        <taxon>Pseudomonadati</taxon>
        <taxon>Bacteroidota</taxon>
        <taxon>Flavobacteriia</taxon>
        <taxon>Flavobacteriales</taxon>
        <taxon>Flavobacteriaceae</taxon>
        <taxon>Christiangramia</taxon>
    </lineage>
</organism>
<evidence type="ECO:0000313" key="2">
    <source>
        <dbReference type="EMBL" id="SDR66060.1"/>
    </source>
</evidence>
<keyword evidence="1" id="KW-1133">Transmembrane helix</keyword>
<dbReference type="AlphaFoldDB" id="A0A1H1KVK4"/>
<feature type="transmembrane region" description="Helical" evidence="1">
    <location>
        <begin position="90"/>
        <end position="108"/>
    </location>
</feature>
<dbReference type="EMBL" id="LT629745">
    <property type="protein sequence ID" value="SDR66060.1"/>
    <property type="molecule type" value="Genomic_DNA"/>
</dbReference>
<evidence type="ECO:0000313" key="3">
    <source>
        <dbReference type="Proteomes" id="UP000198858"/>
    </source>
</evidence>
<sequence length="121" mass="13755">MNKTQTTGLLGILIPILFTIGFYIFIFEYNPHRFDLSSGEFIIGFLLKDMPGYELAKYFNYILIGLLIISFSISLIKITSNKGLNKIGKILILLSGIIYFSFGFTNVGDISDFTIFQLELY</sequence>
<protein>
    <submittedName>
        <fullName evidence="2">Uncharacterized protein</fullName>
    </submittedName>
</protein>
<name>A0A1H1KVK4_9FLAO</name>
<accession>A0A1H1KVK4</accession>
<proteinExistence type="predicted"/>
<gene>
    <name evidence="2" type="ORF">SAMN04488552_0234</name>
</gene>
<keyword evidence="3" id="KW-1185">Reference proteome</keyword>
<feature type="transmembrane region" description="Helical" evidence="1">
    <location>
        <begin position="58"/>
        <end position="78"/>
    </location>
</feature>